<feature type="compositionally biased region" description="Basic and acidic residues" evidence="1">
    <location>
        <begin position="127"/>
        <end position="139"/>
    </location>
</feature>
<feature type="compositionally biased region" description="Polar residues" evidence="1">
    <location>
        <begin position="42"/>
        <end position="53"/>
    </location>
</feature>
<accession>A0A7S3Z217</accession>
<organism evidence="2">
    <name type="scientific">Lotharella globosa</name>
    <dbReference type="NCBI Taxonomy" id="91324"/>
    <lineage>
        <taxon>Eukaryota</taxon>
        <taxon>Sar</taxon>
        <taxon>Rhizaria</taxon>
        <taxon>Cercozoa</taxon>
        <taxon>Chlorarachniophyceae</taxon>
        <taxon>Lotharella</taxon>
    </lineage>
</organism>
<reference evidence="2" key="1">
    <citation type="submission" date="2021-01" db="EMBL/GenBank/DDBJ databases">
        <authorList>
            <person name="Corre E."/>
            <person name="Pelletier E."/>
            <person name="Niang G."/>
            <person name="Scheremetjew M."/>
            <person name="Finn R."/>
            <person name="Kale V."/>
            <person name="Holt S."/>
            <person name="Cochrane G."/>
            <person name="Meng A."/>
            <person name="Brown T."/>
            <person name="Cohen L."/>
        </authorList>
    </citation>
    <scope>NUCLEOTIDE SEQUENCE</scope>
    <source>
        <strain evidence="2">CCCM811</strain>
    </source>
</reference>
<evidence type="ECO:0000313" key="2">
    <source>
        <dbReference type="EMBL" id="CAE0669274.1"/>
    </source>
</evidence>
<feature type="region of interest" description="Disordered" evidence="1">
    <location>
        <begin position="1"/>
        <end position="160"/>
    </location>
</feature>
<sequence length="160" mass="17380">MVSQAQNSVPKDGCAQYQNPSPSHRARSRLSRVSIDSALSRARSSSHPPNASITLGHHHHHQPMANTASNMTNTSSIQGAVDTKANALRRPPSQQLAVMDAKQQRSHPLESNLSTTATAAAAVARAGEAKDSDAKEVIQEKIQQQEQQRQHPYIPEEQPI</sequence>
<protein>
    <submittedName>
        <fullName evidence="2">Uncharacterized protein</fullName>
    </submittedName>
</protein>
<dbReference type="AlphaFoldDB" id="A0A7S3Z217"/>
<name>A0A7S3Z217_9EUKA</name>
<feature type="compositionally biased region" description="Polar residues" evidence="1">
    <location>
        <begin position="64"/>
        <end position="78"/>
    </location>
</feature>
<feature type="compositionally biased region" description="Low complexity" evidence="1">
    <location>
        <begin position="115"/>
        <end position="126"/>
    </location>
</feature>
<dbReference type="EMBL" id="HBIV01029249">
    <property type="protein sequence ID" value="CAE0669274.1"/>
    <property type="molecule type" value="Transcribed_RNA"/>
</dbReference>
<gene>
    <name evidence="2" type="ORF">LGLO00237_LOCUS20901</name>
</gene>
<evidence type="ECO:0000256" key="1">
    <source>
        <dbReference type="SAM" id="MobiDB-lite"/>
    </source>
</evidence>
<proteinExistence type="predicted"/>